<organism evidence="1 2">
    <name type="scientific">Hevea brasiliensis</name>
    <name type="common">Para rubber tree</name>
    <name type="synonym">Siphonia brasiliensis</name>
    <dbReference type="NCBI Taxonomy" id="3981"/>
    <lineage>
        <taxon>Eukaryota</taxon>
        <taxon>Viridiplantae</taxon>
        <taxon>Streptophyta</taxon>
        <taxon>Embryophyta</taxon>
        <taxon>Tracheophyta</taxon>
        <taxon>Spermatophyta</taxon>
        <taxon>Magnoliopsida</taxon>
        <taxon>eudicotyledons</taxon>
        <taxon>Gunneridae</taxon>
        <taxon>Pentapetalae</taxon>
        <taxon>rosids</taxon>
        <taxon>fabids</taxon>
        <taxon>Malpighiales</taxon>
        <taxon>Euphorbiaceae</taxon>
        <taxon>Crotonoideae</taxon>
        <taxon>Micrandreae</taxon>
        <taxon>Hevea</taxon>
    </lineage>
</organism>
<evidence type="ECO:0000313" key="2">
    <source>
        <dbReference type="Proteomes" id="UP001174677"/>
    </source>
</evidence>
<sequence>MASATRFSYHKLRDGGPLDDEEERAFRRIKNFSGLRGFGINNRRRVKLQIPGLRRFLRKTWFLKRAKFCWGKALKRLKNSQAHMNDLFGGNFLVMQVSHSPTPPFKCGVQRPYPHRLPASRHPLGRFS</sequence>
<dbReference type="PANTHER" id="PTHR36795">
    <property type="entry name" value="OS01G0938400 PROTEIN"/>
    <property type="match status" value="1"/>
</dbReference>
<gene>
    <name evidence="1" type="ORF">P3X46_023452</name>
</gene>
<name>A0ABQ9LAZ2_HEVBR</name>
<dbReference type="EMBL" id="JARPOI010000013">
    <property type="protein sequence ID" value="KAJ9163823.1"/>
    <property type="molecule type" value="Genomic_DNA"/>
</dbReference>
<comment type="caution">
    <text evidence="1">The sequence shown here is derived from an EMBL/GenBank/DDBJ whole genome shotgun (WGS) entry which is preliminary data.</text>
</comment>
<dbReference type="Proteomes" id="UP001174677">
    <property type="component" value="Chromosome 13"/>
</dbReference>
<keyword evidence="2" id="KW-1185">Reference proteome</keyword>
<reference evidence="1" key="1">
    <citation type="journal article" date="2023" name="Plant Biotechnol. J.">
        <title>Chromosome-level wild Hevea brasiliensis genome provides new tools for genomic-assisted breeding and valuable loci to elevate rubber yield.</title>
        <authorList>
            <person name="Cheng H."/>
            <person name="Song X."/>
            <person name="Hu Y."/>
            <person name="Wu T."/>
            <person name="Yang Q."/>
            <person name="An Z."/>
            <person name="Feng S."/>
            <person name="Deng Z."/>
            <person name="Wu W."/>
            <person name="Zeng X."/>
            <person name="Tu M."/>
            <person name="Wang X."/>
            <person name="Huang H."/>
        </authorList>
    </citation>
    <scope>NUCLEOTIDE SEQUENCE</scope>
    <source>
        <strain evidence="1">MT/VB/25A 57/8</strain>
    </source>
</reference>
<dbReference type="PANTHER" id="PTHR36795:SF3">
    <property type="match status" value="1"/>
</dbReference>
<proteinExistence type="predicted"/>
<accession>A0ABQ9LAZ2</accession>
<protein>
    <submittedName>
        <fullName evidence="1">Uncharacterized protein</fullName>
    </submittedName>
</protein>
<evidence type="ECO:0000313" key="1">
    <source>
        <dbReference type="EMBL" id="KAJ9163823.1"/>
    </source>
</evidence>